<accession>E4X8Z7</accession>
<dbReference type="EMBL" id="FN653030">
    <property type="protein sequence ID" value="CBY18926.1"/>
    <property type="molecule type" value="Genomic_DNA"/>
</dbReference>
<evidence type="ECO:0000313" key="2">
    <source>
        <dbReference type="EMBL" id="CBY18926.1"/>
    </source>
</evidence>
<evidence type="ECO:0000313" key="3">
    <source>
        <dbReference type="Proteomes" id="UP000001307"/>
    </source>
</evidence>
<feature type="compositionally biased region" description="Basic and acidic residues" evidence="1">
    <location>
        <begin position="87"/>
        <end position="96"/>
    </location>
</feature>
<evidence type="ECO:0000256" key="1">
    <source>
        <dbReference type="SAM" id="MobiDB-lite"/>
    </source>
</evidence>
<dbReference type="InParanoid" id="E4X8Z7"/>
<dbReference type="Proteomes" id="UP000001307">
    <property type="component" value="Unassembled WGS sequence"/>
</dbReference>
<keyword evidence="3" id="KW-1185">Reference proteome</keyword>
<sequence>MSRRRQQHREEEYSFEEELKVDLWREMGKHGRRRITGIPLAADLRRRTFEIRIINELGLEDNPRWQQVRRQSYELWTRFKAENADRLRRNGVRDEGPPSEACPSSMFPTYEERKAIVEKRDPGYFDRRWAAFRH</sequence>
<organism evidence="2">
    <name type="scientific">Oikopleura dioica</name>
    <name type="common">Tunicate</name>
    <dbReference type="NCBI Taxonomy" id="34765"/>
    <lineage>
        <taxon>Eukaryota</taxon>
        <taxon>Metazoa</taxon>
        <taxon>Chordata</taxon>
        <taxon>Tunicata</taxon>
        <taxon>Appendicularia</taxon>
        <taxon>Copelata</taxon>
        <taxon>Oikopleuridae</taxon>
        <taxon>Oikopleura</taxon>
    </lineage>
</organism>
<gene>
    <name evidence="2" type="ORF">GSOID_T00004344001</name>
</gene>
<dbReference type="AlphaFoldDB" id="E4X8Z7"/>
<name>E4X8Z7_OIKDI</name>
<feature type="region of interest" description="Disordered" evidence="1">
    <location>
        <begin position="87"/>
        <end position="106"/>
    </location>
</feature>
<reference evidence="2" key="1">
    <citation type="journal article" date="2010" name="Science">
        <title>Plasticity of animal genome architecture unmasked by rapid evolution of a pelagic tunicate.</title>
        <authorList>
            <person name="Denoeud F."/>
            <person name="Henriet S."/>
            <person name="Mungpakdee S."/>
            <person name="Aury J.M."/>
            <person name="Da Silva C."/>
            <person name="Brinkmann H."/>
            <person name="Mikhaleva J."/>
            <person name="Olsen L.C."/>
            <person name="Jubin C."/>
            <person name="Canestro C."/>
            <person name="Bouquet J.M."/>
            <person name="Danks G."/>
            <person name="Poulain J."/>
            <person name="Campsteijn C."/>
            <person name="Adamski M."/>
            <person name="Cross I."/>
            <person name="Yadetie F."/>
            <person name="Muffato M."/>
            <person name="Louis A."/>
            <person name="Butcher S."/>
            <person name="Tsagkogeorga G."/>
            <person name="Konrad A."/>
            <person name="Singh S."/>
            <person name="Jensen M.F."/>
            <person name="Cong E.H."/>
            <person name="Eikeseth-Otteraa H."/>
            <person name="Noel B."/>
            <person name="Anthouard V."/>
            <person name="Porcel B.M."/>
            <person name="Kachouri-Lafond R."/>
            <person name="Nishino A."/>
            <person name="Ugolini M."/>
            <person name="Chourrout P."/>
            <person name="Nishida H."/>
            <person name="Aasland R."/>
            <person name="Huzurbazar S."/>
            <person name="Westhof E."/>
            <person name="Delsuc F."/>
            <person name="Lehrach H."/>
            <person name="Reinhardt R."/>
            <person name="Weissenbach J."/>
            <person name="Roy S.W."/>
            <person name="Artiguenave F."/>
            <person name="Postlethwait J.H."/>
            <person name="Manak J.R."/>
            <person name="Thompson E.M."/>
            <person name="Jaillon O."/>
            <person name="Du Pasquier L."/>
            <person name="Boudinot P."/>
            <person name="Liberles D.A."/>
            <person name="Volff J.N."/>
            <person name="Philippe H."/>
            <person name="Lenhard B."/>
            <person name="Roest Crollius H."/>
            <person name="Wincker P."/>
            <person name="Chourrout D."/>
        </authorList>
    </citation>
    <scope>NUCLEOTIDE SEQUENCE [LARGE SCALE GENOMIC DNA]</scope>
</reference>
<proteinExistence type="predicted"/>
<protein>
    <submittedName>
        <fullName evidence="2">Uncharacterized protein</fullName>
    </submittedName>
</protein>